<accession>A0ABT5HKH7</accession>
<feature type="chain" id="PRO_5047373089" description="DUF3298 domain-containing protein" evidence="1">
    <location>
        <begin position="26"/>
        <end position="400"/>
    </location>
</feature>
<proteinExistence type="predicted"/>
<dbReference type="EMBL" id="JAQQKV010000002">
    <property type="protein sequence ID" value="MDC7676723.1"/>
    <property type="molecule type" value="Genomic_DNA"/>
</dbReference>
<sequence>MRITAHITALAIWAVMAAFSSPAAAQAVPAIHQQVYEGTLGKHPIVLEILSTRTEAGQDVSAARYFYRQHRTHIQLGVERRGVRLILREYDPACYLQSDQCPAKASFTLTPRPNGLSGQWIATGRLSGLPVMLKSVGDRKVVALLPVHEAAELYYALDDLSDYEVSDNPYLWRQLAATTTYGPERRSGMVGYVMATDKGTGIHYPRLSRHPSPDIMARVNRLLDRERYRMTQYGLDCRAQSEDAGGGTLGGWEDYDSEVSFISESLMVIREGGSTYCGGAYPNNSFRYALYDLRRGEVLDINRLLKRDGPEYGHMLAKLQPGSAYDLKMQSPEDCMGAGFDRDYSLSFNDKGLVFSLTDLPHVIGACMGDYYVVPYADLKGLWRPEAAFYFPRYAHNTVR</sequence>
<name>A0ABT5HKH7_9CAUL</name>
<reference evidence="2 3" key="1">
    <citation type="submission" date="2023-01" db="EMBL/GenBank/DDBJ databases">
        <title>Novel species of the genus Asticcacaulis isolated from rivers.</title>
        <authorList>
            <person name="Lu H."/>
        </authorList>
    </citation>
    <scope>NUCLEOTIDE SEQUENCE [LARGE SCALE GENOMIC DNA]</scope>
    <source>
        <strain evidence="2 3">LKC15W</strain>
    </source>
</reference>
<evidence type="ECO:0000313" key="2">
    <source>
        <dbReference type="EMBL" id="MDC7676723.1"/>
    </source>
</evidence>
<gene>
    <name evidence="2" type="ORF">PQU98_11310</name>
</gene>
<evidence type="ECO:0008006" key="4">
    <source>
        <dbReference type="Google" id="ProtNLM"/>
    </source>
</evidence>
<evidence type="ECO:0000256" key="1">
    <source>
        <dbReference type="SAM" id="SignalP"/>
    </source>
</evidence>
<dbReference type="Proteomes" id="UP001218579">
    <property type="component" value="Unassembled WGS sequence"/>
</dbReference>
<dbReference type="RefSeq" id="WP_272745051.1">
    <property type="nucleotide sequence ID" value="NZ_JAQQKV010000002.1"/>
</dbReference>
<organism evidence="2 3">
    <name type="scientific">Asticcacaulis machinosus</name>
    <dbReference type="NCBI Taxonomy" id="2984211"/>
    <lineage>
        <taxon>Bacteria</taxon>
        <taxon>Pseudomonadati</taxon>
        <taxon>Pseudomonadota</taxon>
        <taxon>Alphaproteobacteria</taxon>
        <taxon>Caulobacterales</taxon>
        <taxon>Caulobacteraceae</taxon>
        <taxon>Asticcacaulis</taxon>
    </lineage>
</organism>
<comment type="caution">
    <text evidence="2">The sequence shown here is derived from an EMBL/GenBank/DDBJ whole genome shotgun (WGS) entry which is preliminary data.</text>
</comment>
<protein>
    <recommendedName>
        <fullName evidence="4">DUF3298 domain-containing protein</fullName>
    </recommendedName>
</protein>
<keyword evidence="1" id="KW-0732">Signal</keyword>
<keyword evidence="3" id="KW-1185">Reference proteome</keyword>
<feature type="signal peptide" evidence="1">
    <location>
        <begin position="1"/>
        <end position="25"/>
    </location>
</feature>
<evidence type="ECO:0000313" key="3">
    <source>
        <dbReference type="Proteomes" id="UP001218579"/>
    </source>
</evidence>